<keyword evidence="2 6" id="KW-0349">Heme</keyword>
<gene>
    <name evidence="9" type="ORF">ATO8_08606</name>
</gene>
<dbReference type="PANTHER" id="PTHR33751:SF9">
    <property type="entry name" value="CYTOCHROME C4"/>
    <property type="match status" value="1"/>
</dbReference>
<sequence>MKRPDLDPETVAWTLGGLAVAGAIVGAAVVFLGLYNVSARVGHFPGVGPVLHTTFRNSVDLRAMSVDDVPELTDEMAALGAKHFDAACADCHSAPGRGRTATMRAMSPLPPHITQAVGHWNPAELHWIVREGVKMSGMPHWPADRDEEVWPVVAFLTRVQEGMDGAAYTEMTGMEKTAARDFAYCTSCHGERGATDNPHIPRLDILSRTYMTEALSAYRRGARDSGIMEHAATEVTPAALAEYAERFAGFAPEGGSVNGADGDLVTRGRALSRAEDSTRVPACAACHGPWPDQLDEAFPSLAGQNQSYLGQQLTLWRDGQRGGGRVRELMHLAAEELTDADIEALAAYYASLAPATLNETAEAE</sequence>
<evidence type="ECO:0000256" key="6">
    <source>
        <dbReference type="PROSITE-ProRule" id="PRU00433"/>
    </source>
</evidence>
<evidence type="ECO:0000259" key="8">
    <source>
        <dbReference type="PROSITE" id="PS51007"/>
    </source>
</evidence>
<evidence type="ECO:0000256" key="7">
    <source>
        <dbReference type="SAM" id="Phobius"/>
    </source>
</evidence>
<accession>W4HKK2</accession>
<dbReference type="InterPro" id="IPR050597">
    <property type="entry name" value="Cytochrome_c_Oxidase_Subunit"/>
</dbReference>
<feature type="domain" description="Cytochrome c" evidence="8">
    <location>
        <begin position="75"/>
        <end position="160"/>
    </location>
</feature>
<keyword evidence="7" id="KW-0472">Membrane</keyword>
<dbReference type="PROSITE" id="PS51007">
    <property type="entry name" value="CYTC"/>
    <property type="match status" value="3"/>
</dbReference>
<name>W4HKK2_9RHOB</name>
<reference evidence="9 10" key="1">
    <citation type="journal article" date="2014" name="Antonie Van Leeuwenhoek">
        <title>Roseivivax atlanticus sp. nov., isolated from surface seawater of the Atlantic Ocean.</title>
        <authorList>
            <person name="Li G."/>
            <person name="Lai Q."/>
            <person name="Liu X."/>
            <person name="Sun F."/>
            <person name="Shao Z."/>
        </authorList>
    </citation>
    <scope>NUCLEOTIDE SEQUENCE [LARGE SCALE GENOMIC DNA]</scope>
    <source>
        <strain evidence="9 10">22II-s10s</strain>
    </source>
</reference>
<dbReference type="Pfam" id="PF13442">
    <property type="entry name" value="Cytochrome_CBB3"/>
    <property type="match status" value="1"/>
</dbReference>
<feature type="transmembrane region" description="Helical" evidence="7">
    <location>
        <begin position="12"/>
        <end position="35"/>
    </location>
</feature>
<organism evidence="9 10">
    <name type="scientific">Roseivivax marinus</name>
    <dbReference type="NCBI Taxonomy" id="1379903"/>
    <lineage>
        <taxon>Bacteria</taxon>
        <taxon>Pseudomonadati</taxon>
        <taxon>Pseudomonadota</taxon>
        <taxon>Alphaproteobacteria</taxon>
        <taxon>Rhodobacterales</taxon>
        <taxon>Roseobacteraceae</taxon>
        <taxon>Roseivivax</taxon>
    </lineage>
</organism>
<dbReference type="InterPro" id="IPR009056">
    <property type="entry name" value="Cyt_c-like_dom"/>
</dbReference>
<dbReference type="EMBL" id="AQQW01000004">
    <property type="protein sequence ID" value="ETW13259.1"/>
    <property type="molecule type" value="Genomic_DNA"/>
</dbReference>
<keyword evidence="7" id="KW-1133">Transmembrane helix</keyword>
<evidence type="ECO:0000256" key="5">
    <source>
        <dbReference type="ARBA" id="ARBA00023004"/>
    </source>
</evidence>
<dbReference type="RefSeq" id="WP_043843718.1">
    <property type="nucleotide sequence ID" value="NZ_AQQW01000004.1"/>
</dbReference>
<evidence type="ECO:0000256" key="3">
    <source>
        <dbReference type="ARBA" id="ARBA00022723"/>
    </source>
</evidence>
<dbReference type="AlphaFoldDB" id="W4HKK2"/>
<dbReference type="GO" id="GO:0009055">
    <property type="term" value="F:electron transfer activity"/>
    <property type="evidence" value="ECO:0007669"/>
    <property type="project" value="InterPro"/>
</dbReference>
<comment type="caution">
    <text evidence="9">The sequence shown here is derived from an EMBL/GenBank/DDBJ whole genome shotgun (WGS) entry which is preliminary data.</text>
</comment>
<evidence type="ECO:0000256" key="4">
    <source>
        <dbReference type="ARBA" id="ARBA00022982"/>
    </source>
</evidence>
<keyword evidence="10" id="KW-1185">Reference proteome</keyword>
<evidence type="ECO:0000313" key="10">
    <source>
        <dbReference type="Proteomes" id="UP000019063"/>
    </source>
</evidence>
<evidence type="ECO:0000313" key="9">
    <source>
        <dbReference type="EMBL" id="ETW13259.1"/>
    </source>
</evidence>
<keyword evidence="1" id="KW-0813">Transport</keyword>
<dbReference type="eggNOG" id="COG2010">
    <property type="taxonomic scope" value="Bacteria"/>
</dbReference>
<dbReference type="eggNOG" id="COG2863">
    <property type="taxonomic scope" value="Bacteria"/>
</dbReference>
<dbReference type="GO" id="GO:0046872">
    <property type="term" value="F:metal ion binding"/>
    <property type="evidence" value="ECO:0007669"/>
    <property type="project" value="UniProtKB-KW"/>
</dbReference>
<feature type="domain" description="Cytochrome c" evidence="8">
    <location>
        <begin position="160"/>
        <end position="251"/>
    </location>
</feature>
<dbReference type="SUPFAM" id="SSF46626">
    <property type="entry name" value="Cytochrome c"/>
    <property type="match status" value="3"/>
</dbReference>
<proteinExistence type="predicted"/>
<dbReference type="Gene3D" id="1.10.760.10">
    <property type="entry name" value="Cytochrome c-like domain"/>
    <property type="match status" value="3"/>
</dbReference>
<evidence type="ECO:0000256" key="1">
    <source>
        <dbReference type="ARBA" id="ARBA00022448"/>
    </source>
</evidence>
<dbReference type="Pfam" id="PF00034">
    <property type="entry name" value="Cytochrom_C"/>
    <property type="match status" value="1"/>
</dbReference>
<protein>
    <submittedName>
        <fullName evidence="9">Cytochrome c, class I</fullName>
    </submittedName>
</protein>
<evidence type="ECO:0000256" key="2">
    <source>
        <dbReference type="ARBA" id="ARBA00022617"/>
    </source>
</evidence>
<keyword evidence="5 6" id="KW-0408">Iron</keyword>
<keyword evidence="7" id="KW-0812">Transmembrane</keyword>
<dbReference type="PATRIC" id="fig|1317118.6.peg.1786"/>
<dbReference type="GO" id="GO:0020037">
    <property type="term" value="F:heme binding"/>
    <property type="evidence" value="ECO:0007669"/>
    <property type="project" value="InterPro"/>
</dbReference>
<dbReference type="Proteomes" id="UP000019063">
    <property type="component" value="Unassembled WGS sequence"/>
</dbReference>
<feature type="domain" description="Cytochrome c" evidence="8">
    <location>
        <begin position="263"/>
        <end position="353"/>
    </location>
</feature>
<keyword evidence="4" id="KW-0249">Electron transport</keyword>
<dbReference type="PANTHER" id="PTHR33751">
    <property type="entry name" value="CBB3-TYPE CYTOCHROME C OXIDASE SUBUNIT FIXP"/>
    <property type="match status" value="1"/>
</dbReference>
<keyword evidence="3 6" id="KW-0479">Metal-binding</keyword>
<dbReference type="STRING" id="1379903.ATO8_08606"/>
<dbReference type="InterPro" id="IPR036909">
    <property type="entry name" value="Cyt_c-like_dom_sf"/>
</dbReference>